<proteinExistence type="predicted"/>
<name>A0ABS6YGF0_9ACTN</name>
<feature type="domain" description="VOC" evidence="1">
    <location>
        <begin position="3"/>
        <end position="119"/>
    </location>
</feature>
<dbReference type="SUPFAM" id="SSF54593">
    <property type="entry name" value="Glyoxalase/Bleomycin resistance protein/Dihydroxybiphenyl dioxygenase"/>
    <property type="match status" value="1"/>
</dbReference>
<dbReference type="InterPro" id="IPR037523">
    <property type="entry name" value="VOC_core"/>
</dbReference>
<dbReference type="InterPro" id="IPR004360">
    <property type="entry name" value="Glyas_Fos-R_dOase_dom"/>
</dbReference>
<gene>
    <name evidence="2" type="ORF">GKQ77_02740</name>
</gene>
<sequence length="120" mass="12870">MPAAIHPIVVTPDVDRLHSFYRDLLGAEPAERYPPDGDVFFVGLRIGDAELGIVANAEAVTGTPGRVLLSVRVDAVDDVLKRVEPLGGTVLGEPNDMPWGQRVAHVRDPDGNALNLTQPI</sequence>
<organism evidence="2 3">
    <name type="scientific">Streptomyces anatolicus</name>
    <dbReference type="NCBI Taxonomy" id="2675858"/>
    <lineage>
        <taxon>Bacteria</taxon>
        <taxon>Bacillati</taxon>
        <taxon>Actinomycetota</taxon>
        <taxon>Actinomycetes</taxon>
        <taxon>Kitasatosporales</taxon>
        <taxon>Streptomycetaceae</taxon>
        <taxon>Streptomyces</taxon>
    </lineage>
</organism>
<keyword evidence="3" id="KW-1185">Reference proteome</keyword>
<dbReference type="GO" id="GO:0051213">
    <property type="term" value="F:dioxygenase activity"/>
    <property type="evidence" value="ECO:0007669"/>
    <property type="project" value="UniProtKB-KW"/>
</dbReference>
<protein>
    <submittedName>
        <fullName evidence="2">Extradiol dioxygenase</fullName>
    </submittedName>
</protein>
<evidence type="ECO:0000313" key="3">
    <source>
        <dbReference type="Proteomes" id="UP001197114"/>
    </source>
</evidence>
<comment type="caution">
    <text evidence="2">The sequence shown here is derived from an EMBL/GenBank/DDBJ whole genome shotgun (WGS) entry which is preliminary data.</text>
</comment>
<dbReference type="Proteomes" id="UP001197114">
    <property type="component" value="Unassembled WGS sequence"/>
</dbReference>
<evidence type="ECO:0000313" key="2">
    <source>
        <dbReference type="EMBL" id="MBW5420486.1"/>
    </source>
</evidence>
<dbReference type="InterPro" id="IPR052164">
    <property type="entry name" value="Anthracycline_SecMetBiosynth"/>
</dbReference>
<dbReference type="Pfam" id="PF00903">
    <property type="entry name" value="Glyoxalase"/>
    <property type="match status" value="1"/>
</dbReference>
<dbReference type="PANTHER" id="PTHR33993:SF14">
    <property type="entry name" value="GB|AAF24581.1"/>
    <property type="match status" value="1"/>
</dbReference>
<keyword evidence="2" id="KW-0223">Dioxygenase</keyword>
<reference evidence="2 3" key="1">
    <citation type="submission" date="2019-11" db="EMBL/GenBank/DDBJ databases">
        <authorList>
            <person name="Ay H."/>
        </authorList>
    </citation>
    <scope>NUCLEOTIDE SEQUENCE [LARGE SCALE GENOMIC DNA]</scope>
    <source>
        <strain evidence="2 3">BG9H</strain>
    </source>
</reference>
<keyword evidence="2" id="KW-0560">Oxidoreductase</keyword>
<accession>A0ABS6YGF0</accession>
<dbReference type="EMBL" id="WMBF01000010">
    <property type="protein sequence ID" value="MBW5420486.1"/>
    <property type="molecule type" value="Genomic_DNA"/>
</dbReference>
<dbReference type="RefSeq" id="WP_219686957.1">
    <property type="nucleotide sequence ID" value="NZ_WMBF01000010.1"/>
</dbReference>
<dbReference type="PANTHER" id="PTHR33993">
    <property type="entry name" value="GLYOXALASE-RELATED"/>
    <property type="match status" value="1"/>
</dbReference>
<dbReference type="Gene3D" id="3.10.180.10">
    <property type="entry name" value="2,3-Dihydroxybiphenyl 1,2-Dioxygenase, domain 1"/>
    <property type="match status" value="1"/>
</dbReference>
<evidence type="ECO:0000259" key="1">
    <source>
        <dbReference type="PROSITE" id="PS51819"/>
    </source>
</evidence>
<dbReference type="PROSITE" id="PS51819">
    <property type="entry name" value="VOC"/>
    <property type="match status" value="1"/>
</dbReference>
<dbReference type="InterPro" id="IPR029068">
    <property type="entry name" value="Glyas_Bleomycin-R_OHBP_Dase"/>
</dbReference>